<evidence type="ECO:0000256" key="9">
    <source>
        <dbReference type="ARBA" id="ARBA00023098"/>
    </source>
</evidence>
<sequence length="452" mass="50718">MMDYFGEMYAMVRVRWQVRRLKSELRADDDDDLNFCYDILQDVSRSFALVIMQLRAGLRDAVCVFYLVLRALDTVEDDMKVPLDVKLRELPLFHTRLQDPKWRLDGVGTGRERELLQEFPRVSAAFTRLDSAFQDVIVDVCERMAAGMCDFLLRGSSSGGGSGNADVHGEIKCDERGDIAVESRKDYDLYCHYVAGLVGHGLTRLFVRSGLEKAGLEDDMARADHMGLLLQKTNIIRDFYEDICEEPPRVFWPREIWGRFTDDLHNFKGLPRLVNKPNGSNDAGDHDEVKQKALDCLNTMVADALEHLPHVIEYLSNLRDPTIFAFCAIPQVMAIATLSLVFDNGDVFHTKVKLTRGATCAIIYGSTELQSALRLARAYGRQMLHRTRPGAEGHEAVAQSVAAALATMDGVALQQKVAVQDGLTPRLLERYSALGGGLLLKIAESVFSIWDR</sequence>
<evidence type="ECO:0000256" key="8">
    <source>
        <dbReference type="ARBA" id="ARBA00022989"/>
    </source>
</evidence>
<dbReference type="SUPFAM" id="SSF48576">
    <property type="entry name" value="Terpenoid synthases"/>
    <property type="match status" value="1"/>
</dbReference>
<evidence type="ECO:0000256" key="1">
    <source>
        <dbReference type="ARBA" id="ARBA00001946"/>
    </source>
</evidence>
<proteinExistence type="inferred from homology"/>
<keyword evidence="6 11" id="KW-0808">Transferase</keyword>
<evidence type="ECO:0000313" key="13">
    <source>
        <dbReference type="Proteomes" id="UP000000702"/>
    </source>
</evidence>
<evidence type="ECO:0000256" key="5">
    <source>
        <dbReference type="ARBA" id="ARBA00022516"/>
    </source>
</evidence>
<dbReference type="CDD" id="cd00683">
    <property type="entry name" value="Trans_IPPS_HH"/>
    <property type="match status" value="1"/>
</dbReference>
<comment type="function">
    <text evidence="11">Catalyzes the condensation of 2 farnesyl pyrophosphate (FPP) moieties to form squalene.</text>
</comment>
<dbReference type="NCBIfam" id="TIGR01559">
    <property type="entry name" value="squal_synth"/>
    <property type="match status" value="1"/>
</dbReference>
<keyword evidence="8" id="KW-1133">Transmembrane helix</keyword>
<dbReference type="GO" id="GO:0051996">
    <property type="term" value="F:squalene synthase [NAD(P)H] activity"/>
    <property type="evidence" value="ECO:0007669"/>
    <property type="project" value="UniProtKB-UniRule"/>
</dbReference>
<reference evidence="12 13" key="2">
    <citation type="journal article" date="2012" name="Proc. Natl. Acad. Sci. U.S.A.">
        <title>Antigenic diversity is generated by distinct evolutionary mechanisms in African trypanosome species.</title>
        <authorList>
            <person name="Jackson A.P."/>
            <person name="Berry A."/>
            <person name="Aslett M."/>
            <person name="Allison H.C."/>
            <person name="Burton P."/>
            <person name="Vavrova-Anderson J."/>
            <person name="Brown R."/>
            <person name="Browne H."/>
            <person name="Corton N."/>
            <person name="Hauser H."/>
            <person name="Gamble J."/>
            <person name="Gilderthorp R."/>
            <person name="Marcello L."/>
            <person name="McQuillan J."/>
            <person name="Otto T.D."/>
            <person name="Quail M.A."/>
            <person name="Sanders M.J."/>
            <person name="van Tonder A."/>
            <person name="Ginger M.L."/>
            <person name="Field M.C."/>
            <person name="Barry J.D."/>
            <person name="Hertz-Fowler C."/>
            <person name="Berriman M."/>
        </authorList>
    </citation>
    <scope>NUCLEOTIDE SEQUENCE [LARGE SCALE GENOMIC DNA]</scope>
    <source>
        <strain evidence="12 13">IL3000</strain>
    </source>
</reference>
<keyword evidence="5" id="KW-0444">Lipid biosynthesis</keyword>
<keyword evidence="7" id="KW-0812">Transmembrane</keyword>
<organism evidence="12 13">
    <name type="scientific">Trypanosoma congolense (strain IL3000)</name>
    <dbReference type="NCBI Taxonomy" id="1068625"/>
    <lineage>
        <taxon>Eukaryota</taxon>
        <taxon>Discoba</taxon>
        <taxon>Euglenozoa</taxon>
        <taxon>Kinetoplastea</taxon>
        <taxon>Metakinetoplastina</taxon>
        <taxon>Trypanosomatida</taxon>
        <taxon>Trypanosomatidae</taxon>
        <taxon>Trypanosoma</taxon>
        <taxon>Nannomonas</taxon>
    </lineage>
</organism>
<comment type="similarity">
    <text evidence="3 11">Belongs to the phytoene/squalene synthase family.</text>
</comment>
<keyword evidence="10" id="KW-0472">Membrane</keyword>
<dbReference type="PROSITE" id="PS01044">
    <property type="entry name" value="SQUALEN_PHYTOEN_SYN_1"/>
    <property type="match status" value="1"/>
</dbReference>
<dbReference type="InterPro" id="IPR044844">
    <property type="entry name" value="Trans_IPPS_euk-type"/>
</dbReference>
<dbReference type="VEuPathDB" id="TriTrypDB:TcIL3000_0_23140"/>
<dbReference type="InterPro" id="IPR019845">
    <property type="entry name" value="Squalene/phytoene_synthase_CS"/>
</dbReference>
<comment type="cofactor">
    <cofactor evidence="1 11">
        <name>Mg(2+)</name>
        <dbReference type="ChEBI" id="CHEBI:18420"/>
    </cofactor>
</comment>
<accession>F9WJJ2</accession>
<dbReference type="InterPro" id="IPR006449">
    <property type="entry name" value="Squal_synth-like"/>
</dbReference>
<comment type="pathway">
    <text evidence="11">Terpene metabolism; lanosterol biosynthesis; lanosterol from farnesyl diphosphate: step 1/3.</text>
</comment>
<evidence type="ECO:0000256" key="7">
    <source>
        <dbReference type="ARBA" id="ARBA00022692"/>
    </source>
</evidence>
<dbReference type="PROSITE" id="PS01045">
    <property type="entry name" value="SQUALEN_PHYTOEN_SYN_2"/>
    <property type="match status" value="1"/>
</dbReference>
<evidence type="ECO:0000256" key="2">
    <source>
        <dbReference type="ARBA" id="ARBA00004370"/>
    </source>
</evidence>
<dbReference type="UniPathway" id="UPA00767">
    <property type="reaction ID" value="UER00751"/>
</dbReference>
<evidence type="ECO:0000256" key="11">
    <source>
        <dbReference type="RuleBase" id="RU368088"/>
    </source>
</evidence>
<dbReference type="Proteomes" id="UP000000702">
    <property type="component" value="Unassembled WGS sequence"/>
</dbReference>
<dbReference type="PANTHER" id="PTHR11626">
    <property type="entry name" value="FARNESYL-DIPHOSPHATE FARNESYLTRANSFERASE"/>
    <property type="match status" value="1"/>
</dbReference>
<keyword evidence="9" id="KW-0443">Lipid metabolism</keyword>
<evidence type="ECO:0000256" key="3">
    <source>
        <dbReference type="ARBA" id="ARBA00006251"/>
    </source>
</evidence>
<comment type="caution">
    <text evidence="12">The sequence shown here is derived from an EMBL/GenBank/DDBJ whole genome shotgun (WGS) entry which is preliminary data.</text>
</comment>
<dbReference type="EC" id="2.5.1.21" evidence="4 11"/>
<keyword evidence="13" id="KW-1185">Reference proteome</keyword>
<dbReference type="SFLD" id="SFLDS00005">
    <property type="entry name" value="Isoprenoid_Synthase_Type_I"/>
    <property type="match status" value="1"/>
</dbReference>
<dbReference type="AlphaFoldDB" id="F9WJJ2"/>
<dbReference type="GO" id="GO:0005789">
    <property type="term" value="C:endoplasmic reticulum membrane"/>
    <property type="evidence" value="ECO:0007669"/>
    <property type="project" value="TreeGrafter"/>
</dbReference>
<dbReference type="InterPro" id="IPR033904">
    <property type="entry name" value="Trans_IPPS_HH"/>
</dbReference>
<dbReference type="Gene3D" id="1.10.600.10">
    <property type="entry name" value="Farnesyl Diphosphate Synthase"/>
    <property type="match status" value="1"/>
</dbReference>
<comment type="subcellular location">
    <subcellularLocation>
        <location evidence="2">Membrane</location>
    </subcellularLocation>
</comment>
<dbReference type="SFLD" id="SFLDG01018">
    <property type="entry name" value="Squalene/Phytoene_Synthase_Lik"/>
    <property type="match status" value="1"/>
</dbReference>
<dbReference type="GO" id="GO:0008610">
    <property type="term" value="P:lipid biosynthetic process"/>
    <property type="evidence" value="ECO:0007669"/>
    <property type="project" value="InterPro"/>
</dbReference>
<gene>
    <name evidence="12" type="ORF">TCIL3000_0_23140</name>
</gene>
<dbReference type="GO" id="GO:0055056">
    <property type="term" value="F:D-glucose transmembrane transporter activity"/>
    <property type="evidence" value="ECO:0007669"/>
    <property type="project" value="UniProtKB-UniRule"/>
</dbReference>
<dbReference type="GO" id="GO:0045338">
    <property type="term" value="P:farnesyl diphosphate metabolic process"/>
    <property type="evidence" value="ECO:0007669"/>
    <property type="project" value="InterPro"/>
</dbReference>
<comment type="catalytic activity">
    <reaction evidence="11">
        <text>2 (2E,6E)-farnesyl diphosphate + NADPH + H(+) = squalene + 2 diphosphate + NADP(+)</text>
        <dbReference type="Rhea" id="RHEA:32295"/>
        <dbReference type="ChEBI" id="CHEBI:15378"/>
        <dbReference type="ChEBI" id="CHEBI:15440"/>
        <dbReference type="ChEBI" id="CHEBI:33019"/>
        <dbReference type="ChEBI" id="CHEBI:57783"/>
        <dbReference type="ChEBI" id="CHEBI:58349"/>
        <dbReference type="ChEBI" id="CHEBI:175763"/>
        <dbReference type="EC" id="2.5.1.21"/>
    </reaction>
</comment>
<dbReference type="InterPro" id="IPR002060">
    <property type="entry name" value="Squ/phyt_synthse"/>
</dbReference>
<evidence type="ECO:0000256" key="6">
    <source>
        <dbReference type="ARBA" id="ARBA00022679"/>
    </source>
</evidence>
<evidence type="ECO:0000256" key="4">
    <source>
        <dbReference type="ARBA" id="ARBA00012373"/>
    </source>
</evidence>
<dbReference type="FunFam" id="1.10.600.10:FF:000003">
    <property type="entry name" value="Farnesyl-diphosphate farnesyltransferase 1"/>
    <property type="match status" value="1"/>
</dbReference>
<dbReference type="OMA" id="GEACQLM"/>
<protein>
    <recommendedName>
        <fullName evidence="4 11">Squalene synthase</fullName>
        <shortName evidence="11">SQS</shortName>
        <shortName evidence="11">SS</shortName>
        <ecNumber evidence="4 11">2.5.1.21</ecNumber>
    </recommendedName>
</protein>
<dbReference type="Pfam" id="PF00494">
    <property type="entry name" value="SQS_PSY"/>
    <property type="match status" value="1"/>
</dbReference>
<dbReference type="InterPro" id="IPR008949">
    <property type="entry name" value="Isoprenoid_synthase_dom_sf"/>
</dbReference>
<evidence type="ECO:0000256" key="10">
    <source>
        <dbReference type="ARBA" id="ARBA00023136"/>
    </source>
</evidence>
<dbReference type="PANTHER" id="PTHR11626:SF2">
    <property type="entry name" value="SQUALENE SYNTHASE"/>
    <property type="match status" value="1"/>
</dbReference>
<reference evidence="13" key="1">
    <citation type="submission" date="2011-07" db="EMBL/GenBank/DDBJ databases">
        <title>Divergent evolution of antigenic variation in African trypanosomes.</title>
        <authorList>
            <person name="Jackson A.P."/>
            <person name="Berry A."/>
            <person name="Allison H.C."/>
            <person name="Burton P."/>
            <person name="Anderson J."/>
            <person name="Aslett M."/>
            <person name="Brown R."/>
            <person name="Corton N."/>
            <person name="Harris D."/>
            <person name="Hauser H."/>
            <person name="Gamble J."/>
            <person name="Gilderthorp R."/>
            <person name="McQuillan J."/>
            <person name="Quail M.A."/>
            <person name="Sanders M."/>
            <person name="Van Tonder A."/>
            <person name="Ginger M.L."/>
            <person name="Donelson J.E."/>
            <person name="Field M.C."/>
            <person name="Barry J.D."/>
            <person name="Berriman M."/>
            <person name="Hertz-Fowler C."/>
        </authorList>
    </citation>
    <scope>NUCLEOTIDE SEQUENCE [LARGE SCALE GENOMIC DNA]</scope>
    <source>
        <strain evidence="13">IL3000</strain>
    </source>
</reference>
<comment type="catalytic activity">
    <reaction evidence="11">
        <text>2 (2E,6E)-farnesyl diphosphate + NADH + H(+) = squalene + 2 diphosphate + NAD(+)</text>
        <dbReference type="Rhea" id="RHEA:32299"/>
        <dbReference type="ChEBI" id="CHEBI:15378"/>
        <dbReference type="ChEBI" id="CHEBI:15440"/>
        <dbReference type="ChEBI" id="CHEBI:33019"/>
        <dbReference type="ChEBI" id="CHEBI:57540"/>
        <dbReference type="ChEBI" id="CHEBI:57945"/>
        <dbReference type="ChEBI" id="CHEBI:175763"/>
        <dbReference type="EC" id="2.5.1.21"/>
    </reaction>
</comment>
<dbReference type="EMBL" id="CAEQ01002733">
    <property type="protein sequence ID" value="CCD17497.1"/>
    <property type="molecule type" value="Genomic_DNA"/>
</dbReference>
<name>F9WJJ2_TRYCI</name>
<evidence type="ECO:0000313" key="12">
    <source>
        <dbReference type="EMBL" id="CCD17497.1"/>
    </source>
</evidence>